<dbReference type="EMBL" id="BSUM01000001">
    <property type="protein sequence ID" value="GMA33310.1"/>
    <property type="molecule type" value="Genomic_DNA"/>
</dbReference>
<dbReference type="Pfam" id="PF14013">
    <property type="entry name" value="MT0933_antitox"/>
    <property type="match status" value="1"/>
</dbReference>
<proteinExistence type="predicted"/>
<evidence type="ECO:0000256" key="1">
    <source>
        <dbReference type="SAM" id="MobiDB-lite"/>
    </source>
</evidence>
<dbReference type="RefSeq" id="WP_284252043.1">
    <property type="nucleotide sequence ID" value="NZ_BSUM01000001.1"/>
</dbReference>
<reference evidence="2" key="2">
    <citation type="submission" date="2023-02" db="EMBL/GenBank/DDBJ databases">
        <authorList>
            <person name="Sun Q."/>
            <person name="Mori K."/>
        </authorList>
    </citation>
    <scope>NUCLEOTIDE SEQUENCE</scope>
    <source>
        <strain evidence="2">NBRC 112290</strain>
    </source>
</reference>
<comment type="caution">
    <text evidence="2">The sequence shown here is derived from an EMBL/GenBank/DDBJ whole genome shotgun (WGS) entry which is preliminary data.</text>
</comment>
<feature type="compositionally biased region" description="Basic and acidic residues" evidence="1">
    <location>
        <begin position="8"/>
        <end position="56"/>
    </location>
</feature>
<dbReference type="Proteomes" id="UP001157161">
    <property type="component" value="Unassembled WGS sequence"/>
</dbReference>
<dbReference type="AlphaFoldDB" id="A0AA38CW63"/>
<sequence>MGLGDITGKAKDALGGGKADEHIDKGVDAVQEKTPDQVDQHVETGGDKLKDHLNKG</sequence>
<organism evidence="2 3">
    <name type="scientific">Litorihabitans aurantiacus</name>
    <dbReference type="NCBI Taxonomy" id="1930061"/>
    <lineage>
        <taxon>Bacteria</taxon>
        <taxon>Bacillati</taxon>
        <taxon>Actinomycetota</taxon>
        <taxon>Actinomycetes</taxon>
        <taxon>Micrococcales</taxon>
        <taxon>Beutenbergiaceae</taxon>
        <taxon>Litorihabitans</taxon>
    </lineage>
</organism>
<feature type="region of interest" description="Disordered" evidence="1">
    <location>
        <begin position="1"/>
        <end position="56"/>
    </location>
</feature>
<reference evidence="2" key="1">
    <citation type="journal article" date="2014" name="Int. J. Syst. Evol. Microbiol.">
        <title>Complete genome sequence of Corynebacterium casei LMG S-19264T (=DSM 44701T), isolated from a smear-ripened cheese.</title>
        <authorList>
            <consortium name="US DOE Joint Genome Institute (JGI-PGF)"/>
            <person name="Walter F."/>
            <person name="Albersmeier A."/>
            <person name="Kalinowski J."/>
            <person name="Ruckert C."/>
        </authorList>
    </citation>
    <scope>NUCLEOTIDE SEQUENCE</scope>
    <source>
        <strain evidence="2">NBRC 112290</strain>
    </source>
</reference>
<dbReference type="InterPro" id="IPR028037">
    <property type="entry name" value="Antitoxin_Rv0909/MT0933"/>
</dbReference>
<name>A0AA38CW63_9MICO</name>
<evidence type="ECO:0008006" key="4">
    <source>
        <dbReference type="Google" id="ProtNLM"/>
    </source>
</evidence>
<accession>A0AA38CW63</accession>
<keyword evidence="3" id="KW-1185">Reference proteome</keyword>
<protein>
    <recommendedName>
        <fullName evidence="4">Antitoxin</fullName>
    </recommendedName>
</protein>
<evidence type="ECO:0000313" key="2">
    <source>
        <dbReference type="EMBL" id="GMA33310.1"/>
    </source>
</evidence>
<evidence type="ECO:0000313" key="3">
    <source>
        <dbReference type="Proteomes" id="UP001157161"/>
    </source>
</evidence>
<gene>
    <name evidence="2" type="ORF">GCM10025875_33020</name>
</gene>